<dbReference type="InterPro" id="IPR036520">
    <property type="entry name" value="UPF0759_sf"/>
</dbReference>
<dbReference type="Pfam" id="PF01904">
    <property type="entry name" value="DUF72"/>
    <property type="match status" value="1"/>
</dbReference>
<dbReference type="PATRIC" id="fig|861299.3.peg.4135"/>
<dbReference type="RefSeq" id="WP_025413060.1">
    <property type="nucleotide sequence ID" value="NZ_CP007128.1"/>
</dbReference>
<dbReference type="OrthoDB" id="9780310at2"/>
<evidence type="ECO:0000313" key="1">
    <source>
        <dbReference type="EMBL" id="AHG91617.1"/>
    </source>
</evidence>
<reference evidence="1 2" key="1">
    <citation type="journal article" date="2014" name="Genome Announc.">
        <title>Genome Sequence and Methylome of Soil Bacterium Gemmatirosa kalamazoonensis KBS708T, a Member of the Rarely Cultivated Gemmatimonadetes Phylum.</title>
        <authorList>
            <person name="Debruyn J.M."/>
            <person name="Radosevich M."/>
            <person name="Wommack K.E."/>
            <person name="Polson S.W."/>
            <person name="Hauser L.J."/>
            <person name="Fawaz M.N."/>
            <person name="Korlach J."/>
            <person name="Tsai Y.C."/>
        </authorList>
    </citation>
    <scope>NUCLEOTIDE SEQUENCE [LARGE SCALE GENOMIC DNA]</scope>
    <source>
        <strain evidence="1 2">KBS708</strain>
    </source>
</reference>
<dbReference type="Proteomes" id="UP000019151">
    <property type="component" value="Chromosome"/>
</dbReference>
<evidence type="ECO:0000313" key="2">
    <source>
        <dbReference type="Proteomes" id="UP000019151"/>
    </source>
</evidence>
<protein>
    <recommendedName>
        <fullName evidence="3">DUF72 domain-containing protein</fullName>
    </recommendedName>
</protein>
<dbReference type="STRING" id="861299.J421_4080"/>
<organism evidence="1 2">
    <name type="scientific">Gemmatirosa kalamazoonensis</name>
    <dbReference type="NCBI Taxonomy" id="861299"/>
    <lineage>
        <taxon>Bacteria</taxon>
        <taxon>Pseudomonadati</taxon>
        <taxon>Gemmatimonadota</taxon>
        <taxon>Gemmatimonadia</taxon>
        <taxon>Gemmatimonadales</taxon>
        <taxon>Gemmatimonadaceae</taxon>
        <taxon>Gemmatirosa</taxon>
    </lineage>
</organism>
<keyword evidence="2" id="KW-1185">Reference proteome</keyword>
<evidence type="ECO:0008006" key="3">
    <source>
        <dbReference type="Google" id="ProtNLM"/>
    </source>
</evidence>
<dbReference type="AlphaFoldDB" id="W0RMC1"/>
<name>W0RMC1_9BACT</name>
<dbReference type="PANTHER" id="PTHR30348">
    <property type="entry name" value="UNCHARACTERIZED PROTEIN YECE"/>
    <property type="match status" value="1"/>
</dbReference>
<dbReference type="HOGENOM" id="CLU_046519_1_1_0"/>
<dbReference type="EMBL" id="CP007128">
    <property type="protein sequence ID" value="AHG91617.1"/>
    <property type="molecule type" value="Genomic_DNA"/>
</dbReference>
<proteinExistence type="predicted"/>
<dbReference type="Gene3D" id="3.20.20.410">
    <property type="entry name" value="Protein of unknown function UPF0759"/>
    <property type="match status" value="1"/>
</dbReference>
<accession>W0RMC1</accession>
<dbReference type="InterPro" id="IPR002763">
    <property type="entry name" value="DUF72"/>
</dbReference>
<dbReference type="PANTHER" id="PTHR30348:SF4">
    <property type="entry name" value="DUF72 DOMAIN-CONTAINING PROTEIN"/>
    <property type="match status" value="1"/>
</dbReference>
<sequence>MPGRAWIGISGYDYKPWRGRFYPDELPARRWLEYASRKFDSVELNGTFYSLKSPAVFERWASEVPDDFVFAVKGGRFITHNLKLRNAESSLGNFFASGVLALGAKTGPFLWQLPGTYRFDAERMDAFMAMLPRTAREAESVALWHDERLRRGALVEAPADVPFRHAFEVRHPSYFHDEFYAILRAHGYAFVVADTAGKFPYAEEVTADFVYVRLHGSQVLYASGYTDAELDAWAGKIRAWQHGGADVYVYFDNDAKVHAPFDAERLGARVGTRDSGLGTRNG</sequence>
<dbReference type="KEGG" id="gba:J421_4080"/>
<gene>
    <name evidence="1" type="ORF">J421_4080</name>
</gene>
<dbReference type="eggNOG" id="COG1801">
    <property type="taxonomic scope" value="Bacteria"/>
</dbReference>
<dbReference type="InParanoid" id="W0RMC1"/>
<dbReference type="SUPFAM" id="SSF117396">
    <property type="entry name" value="TM1631-like"/>
    <property type="match status" value="1"/>
</dbReference>